<dbReference type="Proteomes" id="UP000320244">
    <property type="component" value="Unassembled WGS sequence"/>
</dbReference>
<sequence length="219" mass="23667">MPHHRSDAQPDATTRRVFRQPGAHITGWAFIGCLTIACAFYLANDPSHWFEPIGLSALVALVVWVVLVRPAVVVAEDGVELRNLVRDVSIPWTQVDLTTRRWNLKIYTQGGDKYGAWAISQQRPRRGTPMVGEVAIGGMRMHGSIRNPPPVNTSLQARGASAESVGTLIDQTKEDYDNLVAAGELTPSTQPIQVRPAIPALAAIAVAVVLAVVCAVMFG</sequence>
<keyword evidence="4" id="KW-1185">Reference proteome</keyword>
<dbReference type="RefSeq" id="WP_146320312.1">
    <property type="nucleotide sequence ID" value="NZ_VCQV01000042.1"/>
</dbReference>
<gene>
    <name evidence="3" type="ORF">FGL98_21335</name>
</gene>
<evidence type="ECO:0000313" key="3">
    <source>
        <dbReference type="EMBL" id="TWP33425.1"/>
    </source>
</evidence>
<feature type="transmembrane region" description="Helical" evidence="1">
    <location>
        <begin position="49"/>
        <end position="68"/>
    </location>
</feature>
<dbReference type="EMBL" id="VCQV01000042">
    <property type="protein sequence ID" value="TWP33425.1"/>
    <property type="molecule type" value="Genomic_DNA"/>
</dbReference>
<dbReference type="InterPro" id="IPR019692">
    <property type="entry name" value="CFP-6_PH"/>
</dbReference>
<evidence type="ECO:0000259" key="2">
    <source>
        <dbReference type="Pfam" id="PF10756"/>
    </source>
</evidence>
<dbReference type="OrthoDB" id="5148800at2"/>
<feature type="domain" description="Low molecular weight protein antigen 6 PH" evidence="2">
    <location>
        <begin position="69"/>
        <end position="95"/>
    </location>
</feature>
<dbReference type="Pfam" id="PF10756">
    <property type="entry name" value="bPH_6"/>
    <property type="match status" value="1"/>
</dbReference>
<evidence type="ECO:0000256" key="1">
    <source>
        <dbReference type="SAM" id="Phobius"/>
    </source>
</evidence>
<name>A0A563DT61_9MICO</name>
<dbReference type="PROSITE" id="PS51257">
    <property type="entry name" value="PROKAR_LIPOPROTEIN"/>
    <property type="match status" value="1"/>
</dbReference>
<keyword evidence="1" id="KW-0812">Transmembrane</keyword>
<protein>
    <recommendedName>
        <fullName evidence="2">Low molecular weight protein antigen 6 PH domain-containing protein</fullName>
    </recommendedName>
</protein>
<feature type="transmembrane region" description="Helical" evidence="1">
    <location>
        <begin position="25"/>
        <end position="43"/>
    </location>
</feature>
<reference evidence="3 4" key="1">
    <citation type="submission" date="2019-05" db="EMBL/GenBank/DDBJ databases">
        <authorList>
            <person name="Lee S.D."/>
        </authorList>
    </citation>
    <scope>NUCLEOTIDE SEQUENCE [LARGE SCALE GENOMIC DNA]</scope>
    <source>
        <strain evidence="3 4">C5-26</strain>
    </source>
</reference>
<reference evidence="3 4" key="2">
    <citation type="submission" date="2019-08" db="EMBL/GenBank/DDBJ databases">
        <title>Jejuicoccus antrihumi gen. nov., sp. nov., a new member of the family Dermacoccaceae isolated from a cave.</title>
        <authorList>
            <person name="Schumann P."/>
            <person name="Kim I.S."/>
        </authorList>
    </citation>
    <scope>NUCLEOTIDE SEQUENCE [LARGE SCALE GENOMIC DNA]</scope>
    <source>
        <strain evidence="3 4">C5-26</strain>
    </source>
</reference>
<feature type="transmembrane region" description="Helical" evidence="1">
    <location>
        <begin position="197"/>
        <end position="218"/>
    </location>
</feature>
<proteinExistence type="predicted"/>
<accession>A0A563DT61</accession>
<dbReference type="AlphaFoldDB" id="A0A563DT61"/>
<keyword evidence="1" id="KW-0472">Membrane</keyword>
<keyword evidence="1" id="KW-1133">Transmembrane helix</keyword>
<evidence type="ECO:0000313" key="4">
    <source>
        <dbReference type="Proteomes" id="UP000320244"/>
    </source>
</evidence>
<organism evidence="3 4">
    <name type="scientific">Leekyejoonella antrihumi</name>
    <dbReference type="NCBI Taxonomy" id="1660198"/>
    <lineage>
        <taxon>Bacteria</taxon>
        <taxon>Bacillati</taxon>
        <taxon>Actinomycetota</taxon>
        <taxon>Actinomycetes</taxon>
        <taxon>Micrococcales</taxon>
        <taxon>Dermacoccaceae</taxon>
        <taxon>Leekyejoonella</taxon>
    </lineage>
</organism>
<comment type="caution">
    <text evidence="3">The sequence shown here is derived from an EMBL/GenBank/DDBJ whole genome shotgun (WGS) entry which is preliminary data.</text>
</comment>